<dbReference type="Proteomes" id="UP000015520">
    <property type="component" value="Unassembled WGS sequence"/>
</dbReference>
<keyword evidence="1" id="KW-0812">Transmembrane</keyword>
<dbReference type="STRING" id="1172190.M947_03225"/>
<comment type="caution">
    <text evidence="2">The sequence shown here is derived from an EMBL/GenBank/DDBJ whole genome shotgun (WGS) entry which is preliminary data.</text>
</comment>
<keyword evidence="3" id="KW-1185">Reference proteome</keyword>
<dbReference type="EMBL" id="AUPZ01000004">
    <property type="protein sequence ID" value="EQB40046.1"/>
    <property type="molecule type" value="Genomic_DNA"/>
</dbReference>
<keyword evidence="1" id="KW-1133">Transmembrane helix</keyword>
<evidence type="ECO:0008006" key="4">
    <source>
        <dbReference type="Google" id="ProtNLM"/>
    </source>
</evidence>
<dbReference type="OrthoDB" id="9791791at2"/>
<organism evidence="2 3">
    <name type="scientific">Sulfurimonas hongkongensis</name>
    <dbReference type="NCBI Taxonomy" id="1172190"/>
    <lineage>
        <taxon>Bacteria</taxon>
        <taxon>Pseudomonadati</taxon>
        <taxon>Campylobacterota</taxon>
        <taxon>Epsilonproteobacteria</taxon>
        <taxon>Campylobacterales</taxon>
        <taxon>Sulfurimonadaceae</taxon>
        <taxon>Sulfurimonas</taxon>
    </lineage>
</organism>
<dbReference type="eggNOG" id="ENOG5030BZ3">
    <property type="taxonomic scope" value="Bacteria"/>
</dbReference>
<name>T0JPD8_9BACT</name>
<evidence type="ECO:0000313" key="2">
    <source>
        <dbReference type="EMBL" id="EQB40046.1"/>
    </source>
</evidence>
<reference evidence="2 3" key="1">
    <citation type="submission" date="2013-07" db="EMBL/GenBank/DDBJ databases">
        <title>Sulfurimonas hongkongensis AST-10 Genome Sequencing.</title>
        <authorList>
            <person name="Cai L."/>
            <person name="Zhang T."/>
        </authorList>
    </citation>
    <scope>NUCLEOTIDE SEQUENCE [LARGE SCALE GENOMIC DNA]</scope>
    <source>
        <strain evidence="2 3">AST-10</strain>
    </source>
</reference>
<proteinExistence type="predicted"/>
<dbReference type="AlphaFoldDB" id="T0JPD8"/>
<sequence>MQDIELHDIKTIVEIEEYSFFYLLGTIFIVAMILLALVYLLVRYIKNKNAYNQRAEHYKLMASQDLSKTKEAAYAITHFGFTFRDDSPRHFKMYENLIKRLEPYKYKKEVEAFDDEVKSYIELYRGMIDV</sequence>
<protein>
    <recommendedName>
        <fullName evidence="4">DUF4381 domain-containing protein</fullName>
    </recommendedName>
</protein>
<accession>T0JPD8</accession>
<evidence type="ECO:0000313" key="3">
    <source>
        <dbReference type="Proteomes" id="UP000015520"/>
    </source>
</evidence>
<keyword evidence="1" id="KW-0472">Membrane</keyword>
<feature type="transmembrane region" description="Helical" evidence="1">
    <location>
        <begin position="20"/>
        <end position="42"/>
    </location>
</feature>
<evidence type="ECO:0000256" key="1">
    <source>
        <dbReference type="SAM" id="Phobius"/>
    </source>
</evidence>
<dbReference type="PATRIC" id="fig|1172190.3.peg.626"/>
<dbReference type="RefSeq" id="WP_021286919.1">
    <property type="nucleotide sequence ID" value="NZ_AUPZ01000004.1"/>
</dbReference>
<gene>
    <name evidence="2" type="ORF">M947_03225</name>
</gene>